<evidence type="ECO:0000313" key="2">
    <source>
        <dbReference type="Proteomes" id="UP000034954"/>
    </source>
</evidence>
<protein>
    <submittedName>
        <fullName evidence="1">Uncharacterized protein</fullName>
    </submittedName>
</protein>
<reference evidence="1 2" key="1">
    <citation type="journal article" date="2013" name="BMC Microbiol.">
        <title>Identification of the type II cytochrome c maturation pathway in anammox bacteria by comparative genomics.</title>
        <authorList>
            <person name="Ferousi C."/>
            <person name="Speth D.R."/>
            <person name="Reimann J."/>
            <person name="Op den Camp H.J."/>
            <person name="Allen J.W."/>
            <person name="Keltjens J.T."/>
            <person name="Jetten M.S."/>
        </authorList>
    </citation>
    <scope>NUCLEOTIDE SEQUENCE [LARGE SCALE GENOMIC DNA]</scope>
    <source>
        <strain evidence="1">RU1</strain>
    </source>
</reference>
<organism evidence="1 2">
    <name type="scientific">Candidatus Brocadia fulgida</name>
    <dbReference type="NCBI Taxonomy" id="380242"/>
    <lineage>
        <taxon>Bacteria</taxon>
        <taxon>Pseudomonadati</taxon>
        <taxon>Planctomycetota</taxon>
        <taxon>Candidatus Brocadiia</taxon>
        <taxon>Candidatus Brocadiales</taxon>
        <taxon>Candidatus Brocadiaceae</taxon>
        <taxon>Candidatus Brocadia</taxon>
    </lineage>
</organism>
<name>A0A0M2URT6_9BACT</name>
<keyword evidence="2" id="KW-1185">Reference proteome</keyword>
<dbReference type="Proteomes" id="UP000034954">
    <property type="component" value="Unassembled WGS sequence"/>
</dbReference>
<comment type="caution">
    <text evidence="1">The sequence shown here is derived from an EMBL/GenBank/DDBJ whole genome shotgun (WGS) entry which is preliminary data.</text>
</comment>
<sequence>MAQVFSGSDWLSTHWNELREFNNSWIVVNPEGFVDSRRSLDDLMAAIRERRLDISRLTFAFVTFDVRVRE</sequence>
<dbReference type="AlphaFoldDB" id="A0A0M2URT6"/>
<dbReference type="EMBL" id="LAQJ01000253">
    <property type="protein sequence ID" value="KKO18577.1"/>
    <property type="molecule type" value="Genomic_DNA"/>
</dbReference>
<proteinExistence type="predicted"/>
<accession>A0A0M2URT6</accession>
<evidence type="ECO:0000313" key="1">
    <source>
        <dbReference type="EMBL" id="KKO18577.1"/>
    </source>
</evidence>
<gene>
    <name evidence="1" type="ORF">BROFUL_02725</name>
</gene>